<dbReference type="EMBL" id="LWMH01000001">
    <property type="protein sequence ID" value="KZS48453.1"/>
    <property type="molecule type" value="Genomic_DNA"/>
</dbReference>
<keyword evidence="2" id="KW-1185">Reference proteome</keyword>
<comment type="caution">
    <text evidence="1">The sequence shown here is derived from an EMBL/GenBank/DDBJ whole genome shotgun (WGS) entry which is preliminary data.</text>
</comment>
<evidence type="ECO:0000313" key="1">
    <source>
        <dbReference type="EMBL" id="KZS48453.1"/>
    </source>
</evidence>
<name>A0A163LTQ0_9BACL</name>
<dbReference type="RefSeq" id="WP_006209915.1">
    <property type="nucleotide sequence ID" value="NZ_CBCSBX010000012.1"/>
</dbReference>
<dbReference type="Proteomes" id="UP000076796">
    <property type="component" value="Unassembled WGS sequence"/>
</dbReference>
<reference evidence="1" key="1">
    <citation type="journal article" date="2016" name="Genome Announc.">
        <title>Draft genomes of two strains of Paenibacillus glucanolyticus with capability to degrade lignocellulose.</title>
        <authorList>
            <person name="Mathews S.L."/>
            <person name="Pawlak J."/>
            <person name="Grunden A.M."/>
        </authorList>
    </citation>
    <scope>NUCLEOTIDE SEQUENCE [LARGE SCALE GENOMIC DNA]</scope>
    <source>
        <strain evidence="1">SLM1</strain>
    </source>
</reference>
<protein>
    <submittedName>
        <fullName evidence="1">Uncharacterized protein</fullName>
    </submittedName>
</protein>
<evidence type="ECO:0000313" key="2">
    <source>
        <dbReference type="Proteomes" id="UP000076796"/>
    </source>
</evidence>
<dbReference type="AlphaFoldDB" id="A0A163LTQ0"/>
<dbReference type="GeneID" id="97556007"/>
<dbReference type="OrthoDB" id="2609711at2"/>
<proteinExistence type="predicted"/>
<gene>
    <name evidence="1" type="ORF">AWU65_22210</name>
</gene>
<dbReference type="KEGG" id="pglu:A3958_21470"/>
<sequence>MTPLQLNGIVGGKNPIDVGAGKTILLQQIVINVRNGRKLVLKDINFLFNNDAFAIKIEAQPSPGVYIARGGAGDLHPNKVLFNNNTGSSVLIFLLVSAVNTSRNKRSLSRSDSWHLNLKRQ</sequence>
<accession>A0A163LTQ0</accession>
<organism evidence="1 2">
    <name type="scientific">Paenibacillus glucanolyticus</name>
    <dbReference type="NCBI Taxonomy" id="59843"/>
    <lineage>
        <taxon>Bacteria</taxon>
        <taxon>Bacillati</taxon>
        <taxon>Bacillota</taxon>
        <taxon>Bacilli</taxon>
        <taxon>Bacillales</taxon>
        <taxon>Paenibacillaceae</taxon>
        <taxon>Paenibacillus</taxon>
    </lineage>
</organism>